<dbReference type="Proteomes" id="UP000053097">
    <property type="component" value="Unassembled WGS sequence"/>
</dbReference>
<dbReference type="AlphaFoldDB" id="A0A026W672"/>
<sequence length="51" mass="5742">MGARAVPRAVHRFRVQRHDHSVLLGDLVQDVSRDPQIVSCVDTQARSHLNP</sequence>
<dbReference type="EMBL" id="KK107374">
    <property type="protein sequence ID" value="EZA51577.1"/>
    <property type="molecule type" value="Genomic_DNA"/>
</dbReference>
<organism evidence="1 2">
    <name type="scientific">Ooceraea biroi</name>
    <name type="common">Clonal raider ant</name>
    <name type="synonym">Cerapachys biroi</name>
    <dbReference type="NCBI Taxonomy" id="2015173"/>
    <lineage>
        <taxon>Eukaryota</taxon>
        <taxon>Metazoa</taxon>
        <taxon>Ecdysozoa</taxon>
        <taxon>Arthropoda</taxon>
        <taxon>Hexapoda</taxon>
        <taxon>Insecta</taxon>
        <taxon>Pterygota</taxon>
        <taxon>Neoptera</taxon>
        <taxon>Endopterygota</taxon>
        <taxon>Hymenoptera</taxon>
        <taxon>Apocrita</taxon>
        <taxon>Aculeata</taxon>
        <taxon>Formicoidea</taxon>
        <taxon>Formicidae</taxon>
        <taxon>Dorylinae</taxon>
        <taxon>Ooceraea</taxon>
    </lineage>
</organism>
<keyword evidence="2" id="KW-1185">Reference proteome</keyword>
<protein>
    <submittedName>
        <fullName evidence="1">Uncharacterized protein</fullName>
    </submittedName>
</protein>
<evidence type="ECO:0000313" key="2">
    <source>
        <dbReference type="Proteomes" id="UP000053097"/>
    </source>
</evidence>
<name>A0A026W672_OOCBI</name>
<reference evidence="1 2" key="1">
    <citation type="journal article" date="2014" name="Curr. Biol.">
        <title>The genome of the clonal raider ant Cerapachys biroi.</title>
        <authorList>
            <person name="Oxley P.R."/>
            <person name="Ji L."/>
            <person name="Fetter-Pruneda I."/>
            <person name="McKenzie S.K."/>
            <person name="Li C."/>
            <person name="Hu H."/>
            <person name="Zhang G."/>
            <person name="Kronauer D.J."/>
        </authorList>
    </citation>
    <scope>NUCLEOTIDE SEQUENCE [LARGE SCALE GENOMIC DNA]</scope>
</reference>
<gene>
    <name evidence="1" type="ORF">X777_09585</name>
</gene>
<accession>A0A026W672</accession>
<evidence type="ECO:0000313" key="1">
    <source>
        <dbReference type="EMBL" id="EZA51577.1"/>
    </source>
</evidence>
<proteinExistence type="predicted"/>